<evidence type="ECO:0000313" key="3">
    <source>
        <dbReference type="Proteomes" id="UP000051202"/>
    </source>
</evidence>
<evidence type="ECO:0000256" key="1">
    <source>
        <dbReference type="HAMAP-Rule" id="MF_00122"/>
    </source>
</evidence>
<dbReference type="GO" id="GO:0050566">
    <property type="term" value="F:asparaginyl-tRNA synthase (glutamine-hydrolyzing) activity"/>
    <property type="evidence" value="ECO:0007669"/>
    <property type="project" value="RHEA"/>
</dbReference>
<dbReference type="STRING" id="554343.AS194_05425"/>
<keyword evidence="1" id="KW-0648">Protein biosynthesis</keyword>
<dbReference type="InterPro" id="IPR003837">
    <property type="entry name" value="GatC"/>
</dbReference>
<keyword evidence="1" id="KW-0067">ATP-binding</keyword>
<dbReference type="PANTHER" id="PTHR15004">
    <property type="entry name" value="GLUTAMYL-TRNA(GLN) AMIDOTRANSFERASE SUBUNIT C, MITOCHONDRIAL"/>
    <property type="match status" value="1"/>
</dbReference>
<sequence>MSQQSATSDNTVSREEILEVANLARLGVDESTADSYAADISKVLKLMHTLSNVDTTDIKPLANIHEACQELRADVAKHDINRERNQSVAPAVEEGLYLVPQVIE</sequence>
<dbReference type="GO" id="GO:0070681">
    <property type="term" value="P:glutaminyl-tRNAGln biosynthesis via transamidation"/>
    <property type="evidence" value="ECO:0007669"/>
    <property type="project" value="TreeGrafter"/>
</dbReference>
<protein>
    <recommendedName>
        <fullName evidence="1">Aspartyl/glutamyl-tRNA(Asn/Gln) amidotransferase subunit C</fullName>
        <shortName evidence="1">Asp/Glu-ADT subunit C</shortName>
        <ecNumber evidence="1">6.3.5.-</ecNumber>
    </recommendedName>
</protein>
<dbReference type="Proteomes" id="UP000051202">
    <property type="component" value="Unassembled WGS sequence"/>
</dbReference>
<dbReference type="AlphaFoldDB" id="A0A0T6DTV1"/>
<dbReference type="GO" id="GO:0016740">
    <property type="term" value="F:transferase activity"/>
    <property type="evidence" value="ECO:0007669"/>
    <property type="project" value="UniProtKB-KW"/>
</dbReference>
<comment type="caution">
    <text evidence="2">The sequence shown here is derived from an EMBL/GenBank/DDBJ whole genome shotgun (WGS) entry which is preliminary data.</text>
</comment>
<dbReference type="Gene3D" id="1.10.20.60">
    <property type="entry name" value="Glu-tRNAGln amidotransferase C subunit, N-terminal domain"/>
    <property type="match status" value="1"/>
</dbReference>
<comment type="similarity">
    <text evidence="1">Belongs to the GatC family.</text>
</comment>
<dbReference type="NCBIfam" id="TIGR00135">
    <property type="entry name" value="gatC"/>
    <property type="match status" value="1"/>
</dbReference>
<dbReference type="GO" id="GO:0006412">
    <property type="term" value="P:translation"/>
    <property type="evidence" value="ECO:0007669"/>
    <property type="project" value="UniProtKB-UniRule"/>
</dbReference>
<keyword evidence="2" id="KW-0808">Transferase</keyword>
<name>A0A0T6DTV1_9GAMM</name>
<gene>
    <name evidence="1" type="primary">gatC</name>
    <name evidence="2" type="ORF">AS194_05425</name>
</gene>
<dbReference type="GO" id="GO:0006450">
    <property type="term" value="P:regulation of translational fidelity"/>
    <property type="evidence" value="ECO:0007669"/>
    <property type="project" value="InterPro"/>
</dbReference>
<dbReference type="GO" id="GO:0050567">
    <property type="term" value="F:glutaminyl-tRNA synthase (glutamine-hydrolyzing) activity"/>
    <property type="evidence" value="ECO:0007669"/>
    <property type="project" value="UniProtKB-UniRule"/>
</dbReference>
<dbReference type="GO" id="GO:0005524">
    <property type="term" value="F:ATP binding"/>
    <property type="evidence" value="ECO:0007669"/>
    <property type="project" value="UniProtKB-KW"/>
</dbReference>
<dbReference type="SUPFAM" id="SSF141000">
    <property type="entry name" value="Glu-tRNAGln amidotransferase C subunit"/>
    <property type="match status" value="1"/>
</dbReference>
<dbReference type="PANTHER" id="PTHR15004:SF0">
    <property type="entry name" value="GLUTAMYL-TRNA(GLN) AMIDOTRANSFERASE SUBUNIT C, MITOCHONDRIAL"/>
    <property type="match status" value="1"/>
</dbReference>
<dbReference type="HAMAP" id="MF_00122">
    <property type="entry name" value="GatC"/>
    <property type="match status" value="1"/>
</dbReference>
<dbReference type="RefSeq" id="WP_058024005.1">
    <property type="nucleotide sequence ID" value="NZ_LNDJ01000049.1"/>
</dbReference>
<proteinExistence type="inferred from homology"/>
<organism evidence="2 3">
    <name type="scientific">Psychrobacter piscatorii</name>
    <dbReference type="NCBI Taxonomy" id="554343"/>
    <lineage>
        <taxon>Bacteria</taxon>
        <taxon>Pseudomonadati</taxon>
        <taxon>Pseudomonadota</taxon>
        <taxon>Gammaproteobacteria</taxon>
        <taxon>Moraxellales</taxon>
        <taxon>Moraxellaceae</taxon>
        <taxon>Psychrobacter</taxon>
    </lineage>
</organism>
<comment type="catalytic activity">
    <reaction evidence="1">
        <text>L-aspartyl-tRNA(Asn) + L-glutamine + ATP + H2O = L-asparaginyl-tRNA(Asn) + L-glutamate + ADP + phosphate + 2 H(+)</text>
        <dbReference type="Rhea" id="RHEA:14513"/>
        <dbReference type="Rhea" id="RHEA-COMP:9674"/>
        <dbReference type="Rhea" id="RHEA-COMP:9677"/>
        <dbReference type="ChEBI" id="CHEBI:15377"/>
        <dbReference type="ChEBI" id="CHEBI:15378"/>
        <dbReference type="ChEBI" id="CHEBI:29985"/>
        <dbReference type="ChEBI" id="CHEBI:30616"/>
        <dbReference type="ChEBI" id="CHEBI:43474"/>
        <dbReference type="ChEBI" id="CHEBI:58359"/>
        <dbReference type="ChEBI" id="CHEBI:78515"/>
        <dbReference type="ChEBI" id="CHEBI:78516"/>
        <dbReference type="ChEBI" id="CHEBI:456216"/>
    </reaction>
</comment>
<keyword evidence="3" id="KW-1185">Reference proteome</keyword>
<accession>A0A0T6DTV1</accession>
<keyword evidence="1" id="KW-0547">Nucleotide-binding</keyword>
<dbReference type="InterPro" id="IPR036113">
    <property type="entry name" value="Asp/Glu-ADT_sf_sub_c"/>
</dbReference>
<dbReference type="Pfam" id="PF02686">
    <property type="entry name" value="GatC"/>
    <property type="match status" value="1"/>
</dbReference>
<comment type="function">
    <text evidence="1">Allows the formation of correctly charged Asn-tRNA(Asn) or Gln-tRNA(Gln) through the transamidation of misacylated Asp-tRNA(Asn) or Glu-tRNA(Gln) in organisms which lack either or both of asparaginyl-tRNA or glutaminyl-tRNA synthetases. The reaction takes place in the presence of glutamine and ATP through an activated phospho-Asp-tRNA(Asn) or phospho-Glu-tRNA(Gln).</text>
</comment>
<comment type="catalytic activity">
    <reaction evidence="1">
        <text>L-glutamyl-tRNA(Gln) + L-glutamine + ATP + H2O = L-glutaminyl-tRNA(Gln) + L-glutamate + ADP + phosphate + H(+)</text>
        <dbReference type="Rhea" id="RHEA:17521"/>
        <dbReference type="Rhea" id="RHEA-COMP:9681"/>
        <dbReference type="Rhea" id="RHEA-COMP:9684"/>
        <dbReference type="ChEBI" id="CHEBI:15377"/>
        <dbReference type="ChEBI" id="CHEBI:15378"/>
        <dbReference type="ChEBI" id="CHEBI:29985"/>
        <dbReference type="ChEBI" id="CHEBI:30616"/>
        <dbReference type="ChEBI" id="CHEBI:43474"/>
        <dbReference type="ChEBI" id="CHEBI:58359"/>
        <dbReference type="ChEBI" id="CHEBI:78520"/>
        <dbReference type="ChEBI" id="CHEBI:78521"/>
        <dbReference type="ChEBI" id="CHEBI:456216"/>
    </reaction>
</comment>
<comment type="subunit">
    <text evidence="1">Heterotrimer of A, B and C subunits.</text>
</comment>
<reference evidence="2 3" key="1">
    <citation type="submission" date="2015-11" db="EMBL/GenBank/DDBJ databases">
        <title>Permanent draft genome of Psychrobacter piscatorii LQ58.</title>
        <authorList>
            <person name="Zhou M."/>
            <person name="Dong B."/>
            <person name="Liu Q."/>
        </authorList>
    </citation>
    <scope>NUCLEOTIDE SEQUENCE [LARGE SCALE GENOMIC DNA]</scope>
    <source>
        <strain evidence="2 3">LQ58</strain>
    </source>
</reference>
<evidence type="ECO:0000313" key="2">
    <source>
        <dbReference type="EMBL" id="KRU23176.1"/>
    </source>
</evidence>
<keyword evidence="1" id="KW-0436">Ligase</keyword>
<dbReference type="EC" id="6.3.5.-" evidence="1"/>
<dbReference type="EMBL" id="LNDJ01000049">
    <property type="protein sequence ID" value="KRU23176.1"/>
    <property type="molecule type" value="Genomic_DNA"/>
</dbReference>